<dbReference type="Pfam" id="PF08241">
    <property type="entry name" value="Methyltransf_11"/>
    <property type="match status" value="1"/>
</dbReference>
<dbReference type="EMBL" id="QDGZ01000007">
    <property type="protein sequence ID" value="PVG81756.1"/>
    <property type="molecule type" value="Genomic_DNA"/>
</dbReference>
<keyword evidence="3" id="KW-1185">Reference proteome</keyword>
<dbReference type="CDD" id="cd02440">
    <property type="entry name" value="AdoMet_MTases"/>
    <property type="match status" value="1"/>
</dbReference>
<dbReference type="PANTHER" id="PTHR43591">
    <property type="entry name" value="METHYLTRANSFERASE"/>
    <property type="match status" value="1"/>
</dbReference>
<accession>A0A2T8F7R4</accession>
<dbReference type="InterPro" id="IPR029063">
    <property type="entry name" value="SAM-dependent_MTases_sf"/>
</dbReference>
<dbReference type="GO" id="GO:0008757">
    <property type="term" value="F:S-adenosylmethionine-dependent methyltransferase activity"/>
    <property type="evidence" value="ECO:0007669"/>
    <property type="project" value="InterPro"/>
</dbReference>
<dbReference type="SUPFAM" id="SSF53335">
    <property type="entry name" value="S-adenosyl-L-methionine-dependent methyltransferases"/>
    <property type="match status" value="1"/>
</dbReference>
<name>A0A2T8F7R4_9ACTN</name>
<organism evidence="2 3">
    <name type="scientific">Nocardioides gansuensis</name>
    <dbReference type="NCBI Taxonomy" id="2138300"/>
    <lineage>
        <taxon>Bacteria</taxon>
        <taxon>Bacillati</taxon>
        <taxon>Actinomycetota</taxon>
        <taxon>Actinomycetes</taxon>
        <taxon>Propionibacteriales</taxon>
        <taxon>Nocardioidaceae</taxon>
        <taxon>Nocardioides</taxon>
    </lineage>
</organism>
<comment type="caution">
    <text evidence="2">The sequence shown here is derived from an EMBL/GenBank/DDBJ whole genome shotgun (WGS) entry which is preliminary data.</text>
</comment>
<dbReference type="PANTHER" id="PTHR43591:SF24">
    <property type="entry name" value="2-METHOXY-6-POLYPRENYL-1,4-BENZOQUINOL METHYLASE, MITOCHONDRIAL"/>
    <property type="match status" value="1"/>
</dbReference>
<dbReference type="RefSeq" id="WP_116573521.1">
    <property type="nucleotide sequence ID" value="NZ_QDGZ01000007.1"/>
</dbReference>
<evidence type="ECO:0000313" key="3">
    <source>
        <dbReference type="Proteomes" id="UP000246018"/>
    </source>
</evidence>
<evidence type="ECO:0000313" key="2">
    <source>
        <dbReference type="EMBL" id="PVG81756.1"/>
    </source>
</evidence>
<reference evidence="2 3" key="1">
    <citation type="submission" date="2018-04" db="EMBL/GenBank/DDBJ databases">
        <title>Genome of Nocardioides gansuensis WSJ-1.</title>
        <authorList>
            <person name="Wu S."/>
            <person name="Wang G."/>
        </authorList>
    </citation>
    <scope>NUCLEOTIDE SEQUENCE [LARGE SCALE GENOMIC DNA]</scope>
    <source>
        <strain evidence="2 3">WSJ-1</strain>
    </source>
</reference>
<dbReference type="Gene3D" id="3.40.50.150">
    <property type="entry name" value="Vaccinia Virus protein VP39"/>
    <property type="match status" value="1"/>
</dbReference>
<dbReference type="AlphaFoldDB" id="A0A2T8F7R4"/>
<sequence length="253" mass="26700">MDADAVKRAQVEFYEAGHYDALAATLLPAAQQLVEVAAVAPGQRVLDVAAGDGNIAEIVVRRGGAAAACDISHLQVCRMLARVPGAVGIVADVEALPFPDAMYDAVLSAFGAVAAPDPDQAVAELFRVCRPGGTVALTAWPDGGFMAELAAALRARVPAPESFPDQDLGWGDAENARARFARHAPHVQVERHSLIIDPAVRGKHGPDDFAARYAAERFTGIDLAEVRADLAHRHTDTDGRLRADYLVVAGQRG</sequence>
<feature type="domain" description="Methyltransferase type 11" evidence="1">
    <location>
        <begin position="46"/>
        <end position="136"/>
    </location>
</feature>
<dbReference type="OrthoDB" id="9795634at2"/>
<dbReference type="InterPro" id="IPR013216">
    <property type="entry name" value="Methyltransf_11"/>
</dbReference>
<protein>
    <recommendedName>
        <fullName evidence="1">Methyltransferase type 11 domain-containing protein</fullName>
    </recommendedName>
</protein>
<proteinExistence type="predicted"/>
<evidence type="ECO:0000259" key="1">
    <source>
        <dbReference type="Pfam" id="PF08241"/>
    </source>
</evidence>
<dbReference type="Proteomes" id="UP000246018">
    <property type="component" value="Unassembled WGS sequence"/>
</dbReference>
<gene>
    <name evidence="2" type="ORF">DDE18_17460</name>
</gene>